<evidence type="ECO:0000313" key="1">
    <source>
        <dbReference type="EMBL" id="AWI29965.1"/>
    </source>
</evidence>
<proteinExistence type="predicted"/>
<dbReference type="InterPro" id="IPR006175">
    <property type="entry name" value="YjgF/YER057c/UK114"/>
</dbReference>
<organism evidence="1 2">
    <name type="scientific">Streptomyces tirandamycinicus</name>
    <dbReference type="NCBI Taxonomy" id="2174846"/>
    <lineage>
        <taxon>Bacteria</taxon>
        <taxon>Bacillati</taxon>
        <taxon>Actinomycetota</taxon>
        <taxon>Actinomycetes</taxon>
        <taxon>Kitasatosporales</taxon>
        <taxon>Streptomycetaceae</taxon>
        <taxon>Streptomyces</taxon>
    </lineage>
</organism>
<dbReference type="Proteomes" id="UP000244900">
    <property type="component" value="Chromosome"/>
</dbReference>
<dbReference type="KEGG" id="stir:DDW44_15205"/>
<reference evidence="1 2" key="1">
    <citation type="submission" date="2018-05" db="EMBL/GenBank/DDBJ databases">
        <title>Complete genome sequence of sponge-derived Streptomyces sp. HNM0039.</title>
        <authorList>
            <person name="Huang X."/>
            <person name="Zhou S."/>
        </authorList>
    </citation>
    <scope>NUCLEOTIDE SEQUENCE [LARGE SCALE GENOMIC DNA]</scope>
    <source>
        <strain evidence="1 2">HNM0039</strain>
    </source>
</reference>
<accession>A0A2S1SU88</accession>
<evidence type="ECO:0000313" key="2">
    <source>
        <dbReference type="Proteomes" id="UP000244900"/>
    </source>
</evidence>
<dbReference type="PANTHER" id="PTHR43857">
    <property type="entry name" value="BLR7761 PROTEIN"/>
    <property type="match status" value="1"/>
</dbReference>
<dbReference type="PANTHER" id="PTHR43857:SF1">
    <property type="entry name" value="YJGH FAMILY PROTEIN"/>
    <property type="match status" value="1"/>
</dbReference>
<name>A0A2S1SU88_9ACTN</name>
<dbReference type="Pfam" id="PF01042">
    <property type="entry name" value="Ribonuc_L-PSP"/>
    <property type="match status" value="1"/>
</dbReference>
<dbReference type="CDD" id="cd00448">
    <property type="entry name" value="YjgF_YER057c_UK114_family"/>
    <property type="match status" value="1"/>
</dbReference>
<dbReference type="Gene3D" id="3.30.1330.40">
    <property type="entry name" value="RutC-like"/>
    <property type="match status" value="1"/>
</dbReference>
<protein>
    <submittedName>
        <fullName evidence="1">RidA family protein</fullName>
    </submittedName>
</protein>
<dbReference type="AlphaFoldDB" id="A0A2S1SU88"/>
<sequence>MAVEGIDPPGLPKPYGWRQLAVGTGSRVVFLSGQTPRTADGEPVGTGDLAAQTEQIYLNIATGLEAAGATFDDVLRLTMYVVDWSLDKWEAITAGAERAAARLGADVIRPTTLVGVAALAEPDFLIEIEATAIAS</sequence>
<keyword evidence="2" id="KW-1185">Reference proteome</keyword>
<gene>
    <name evidence="1" type="ORF">DDW44_15205</name>
</gene>
<dbReference type="RefSeq" id="WP_018890696.1">
    <property type="nucleotide sequence ID" value="NZ_CP029188.1"/>
</dbReference>
<dbReference type="OrthoDB" id="3212792at2"/>
<dbReference type="InterPro" id="IPR035959">
    <property type="entry name" value="RutC-like_sf"/>
</dbReference>
<dbReference type="EMBL" id="CP029188">
    <property type="protein sequence ID" value="AWI29965.1"/>
    <property type="molecule type" value="Genomic_DNA"/>
</dbReference>
<dbReference type="SUPFAM" id="SSF55298">
    <property type="entry name" value="YjgF-like"/>
    <property type="match status" value="1"/>
</dbReference>